<dbReference type="Proteomes" id="UP001056120">
    <property type="component" value="Linkage Group LG03"/>
</dbReference>
<reference evidence="1 2" key="2">
    <citation type="journal article" date="2022" name="Mol. Ecol. Resour.">
        <title>The genomes of chicory, endive, great burdock and yacon provide insights into Asteraceae paleo-polyploidization history and plant inulin production.</title>
        <authorList>
            <person name="Fan W."/>
            <person name="Wang S."/>
            <person name="Wang H."/>
            <person name="Wang A."/>
            <person name="Jiang F."/>
            <person name="Liu H."/>
            <person name="Zhao H."/>
            <person name="Xu D."/>
            <person name="Zhang Y."/>
        </authorList>
    </citation>
    <scope>NUCLEOTIDE SEQUENCE [LARGE SCALE GENOMIC DNA]</scope>
    <source>
        <strain evidence="2">cv. Yunnan</strain>
        <tissue evidence="1">Leaves</tissue>
    </source>
</reference>
<gene>
    <name evidence="1" type="ORF">L1987_09676</name>
</gene>
<reference evidence="2" key="1">
    <citation type="journal article" date="2022" name="Mol. Ecol. Resour.">
        <title>The genomes of chicory, endive, great burdock and yacon provide insights into Asteraceae palaeo-polyploidization history and plant inulin production.</title>
        <authorList>
            <person name="Fan W."/>
            <person name="Wang S."/>
            <person name="Wang H."/>
            <person name="Wang A."/>
            <person name="Jiang F."/>
            <person name="Liu H."/>
            <person name="Zhao H."/>
            <person name="Xu D."/>
            <person name="Zhang Y."/>
        </authorList>
    </citation>
    <scope>NUCLEOTIDE SEQUENCE [LARGE SCALE GENOMIC DNA]</scope>
    <source>
        <strain evidence="2">cv. Yunnan</strain>
    </source>
</reference>
<dbReference type="EMBL" id="CM042020">
    <property type="protein sequence ID" value="KAI3822095.1"/>
    <property type="molecule type" value="Genomic_DNA"/>
</dbReference>
<sequence>MRMVTLNPASTTTLGNPSVFYRNKTPTTTAPKCRTIFRPKPLFAAMVEEARPRSLPPVRGSNISNGAVPEANIGVSSIVSSSRNRAEDIQAESKASVSAVNASVYSPELLKFKYASRPFKVML</sequence>
<proteinExistence type="predicted"/>
<evidence type="ECO:0000313" key="1">
    <source>
        <dbReference type="EMBL" id="KAI3822095.1"/>
    </source>
</evidence>
<protein>
    <submittedName>
        <fullName evidence="1">Uncharacterized protein</fullName>
    </submittedName>
</protein>
<organism evidence="1 2">
    <name type="scientific">Smallanthus sonchifolius</name>
    <dbReference type="NCBI Taxonomy" id="185202"/>
    <lineage>
        <taxon>Eukaryota</taxon>
        <taxon>Viridiplantae</taxon>
        <taxon>Streptophyta</taxon>
        <taxon>Embryophyta</taxon>
        <taxon>Tracheophyta</taxon>
        <taxon>Spermatophyta</taxon>
        <taxon>Magnoliopsida</taxon>
        <taxon>eudicotyledons</taxon>
        <taxon>Gunneridae</taxon>
        <taxon>Pentapetalae</taxon>
        <taxon>asterids</taxon>
        <taxon>campanulids</taxon>
        <taxon>Asterales</taxon>
        <taxon>Asteraceae</taxon>
        <taxon>Asteroideae</taxon>
        <taxon>Heliantheae alliance</taxon>
        <taxon>Millerieae</taxon>
        <taxon>Smallanthus</taxon>
    </lineage>
</organism>
<comment type="caution">
    <text evidence="1">The sequence shown here is derived from an EMBL/GenBank/DDBJ whole genome shotgun (WGS) entry which is preliminary data.</text>
</comment>
<evidence type="ECO:0000313" key="2">
    <source>
        <dbReference type="Proteomes" id="UP001056120"/>
    </source>
</evidence>
<name>A0ACB9JQ22_9ASTR</name>
<accession>A0ACB9JQ22</accession>
<keyword evidence="2" id="KW-1185">Reference proteome</keyword>